<evidence type="ECO:0000313" key="8">
    <source>
        <dbReference type="Proteomes" id="UP000216311"/>
    </source>
</evidence>
<dbReference type="SUPFAM" id="SSF51735">
    <property type="entry name" value="NAD(P)-binding Rossmann-fold domains"/>
    <property type="match status" value="1"/>
</dbReference>
<keyword evidence="8" id="KW-1185">Reference proteome</keyword>
<dbReference type="InterPro" id="IPR036291">
    <property type="entry name" value="NAD(P)-bd_dom_sf"/>
</dbReference>
<accession>A0A255HBG1</accession>
<feature type="domain" description="3-hydroxyacyl-CoA dehydrogenase C-terminal" evidence="5">
    <location>
        <begin position="189"/>
        <end position="281"/>
    </location>
</feature>
<gene>
    <name evidence="7" type="ORF">CGZ93_02545</name>
</gene>
<dbReference type="Pfam" id="PF02737">
    <property type="entry name" value="3HCDH_N"/>
    <property type="match status" value="1"/>
</dbReference>
<dbReference type="GO" id="GO:0070403">
    <property type="term" value="F:NAD+ binding"/>
    <property type="evidence" value="ECO:0007669"/>
    <property type="project" value="InterPro"/>
</dbReference>
<dbReference type="EMBL" id="NMVQ01000001">
    <property type="protein sequence ID" value="OYO25338.1"/>
    <property type="molecule type" value="Genomic_DNA"/>
</dbReference>
<dbReference type="OrthoDB" id="5240528at2"/>
<dbReference type="Gene3D" id="3.40.50.720">
    <property type="entry name" value="NAD(P)-binding Rossmann-like Domain"/>
    <property type="match status" value="1"/>
</dbReference>
<dbReference type="Pfam" id="PF00725">
    <property type="entry name" value="3HCDH"/>
    <property type="match status" value="1"/>
</dbReference>
<dbReference type="RefSeq" id="WP_094362548.1">
    <property type="nucleotide sequence ID" value="NZ_NMVQ01000001.1"/>
</dbReference>
<feature type="domain" description="3-hydroxyacyl-CoA dehydrogenase NAD binding" evidence="6">
    <location>
        <begin position="8"/>
        <end position="185"/>
    </location>
</feature>
<dbReference type="SUPFAM" id="SSF48179">
    <property type="entry name" value="6-phosphogluconate dehydrogenase C-terminal domain-like"/>
    <property type="match status" value="1"/>
</dbReference>
<dbReference type="PANTHER" id="PTHR48075">
    <property type="entry name" value="3-HYDROXYACYL-COA DEHYDROGENASE FAMILY PROTEIN"/>
    <property type="match status" value="1"/>
</dbReference>
<dbReference type="GO" id="GO:0006631">
    <property type="term" value="P:fatty acid metabolic process"/>
    <property type="evidence" value="ECO:0007669"/>
    <property type="project" value="InterPro"/>
</dbReference>
<dbReference type="InterPro" id="IPR013328">
    <property type="entry name" value="6PGD_dom2"/>
</dbReference>
<comment type="similarity">
    <text evidence="2">Belongs to the 3-hydroxyacyl-CoA dehydrogenase family.</text>
</comment>
<comment type="pathway">
    <text evidence="1">Lipid metabolism; butanoate metabolism.</text>
</comment>
<evidence type="ECO:0000256" key="3">
    <source>
        <dbReference type="ARBA" id="ARBA00023002"/>
    </source>
</evidence>
<dbReference type="GO" id="GO:0016616">
    <property type="term" value="F:oxidoreductase activity, acting on the CH-OH group of donors, NAD or NADP as acceptor"/>
    <property type="evidence" value="ECO:0007669"/>
    <property type="project" value="InterPro"/>
</dbReference>
<feature type="site" description="Important for catalytic activity" evidence="4">
    <location>
        <position position="142"/>
    </location>
</feature>
<evidence type="ECO:0000256" key="1">
    <source>
        <dbReference type="ARBA" id="ARBA00005086"/>
    </source>
</evidence>
<dbReference type="InterPro" id="IPR008927">
    <property type="entry name" value="6-PGluconate_DH-like_C_sf"/>
</dbReference>
<dbReference type="InterPro" id="IPR022694">
    <property type="entry name" value="3-OHacyl-CoA_DH"/>
</dbReference>
<proteinExistence type="inferred from homology"/>
<evidence type="ECO:0000256" key="2">
    <source>
        <dbReference type="ARBA" id="ARBA00009463"/>
    </source>
</evidence>
<evidence type="ECO:0000259" key="6">
    <source>
        <dbReference type="Pfam" id="PF02737"/>
    </source>
</evidence>
<reference evidence="7 8" key="1">
    <citation type="submission" date="2017-07" db="EMBL/GenBank/DDBJ databases">
        <title>Draft whole genome sequences of clinical Proprionibacteriaceae strains.</title>
        <authorList>
            <person name="Bernier A.-M."/>
            <person name="Bernard K."/>
            <person name="Domingo M.-C."/>
        </authorList>
    </citation>
    <scope>NUCLEOTIDE SEQUENCE [LARGE SCALE GENOMIC DNA]</scope>
    <source>
        <strain evidence="7 8">NML 130396</strain>
    </source>
</reference>
<protein>
    <submittedName>
        <fullName evidence="7">3-hydroxybutyryl-CoA dehydrogenase</fullName>
    </submittedName>
</protein>
<organism evidence="7 8">
    <name type="scientific">Enemella dayhoffiae</name>
    <dbReference type="NCBI Taxonomy" id="2016507"/>
    <lineage>
        <taxon>Bacteria</taxon>
        <taxon>Bacillati</taxon>
        <taxon>Actinomycetota</taxon>
        <taxon>Actinomycetes</taxon>
        <taxon>Propionibacteriales</taxon>
        <taxon>Propionibacteriaceae</taxon>
        <taxon>Enemella</taxon>
    </lineage>
</organism>
<dbReference type="InterPro" id="IPR006108">
    <property type="entry name" value="3HC_DH_C"/>
</dbReference>
<dbReference type="NCBIfam" id="NF006143">
    <property type="entry name" value="PRK08293.1"/>
    <property type="match status" value="1"/>
</dbReference>
<comment type="caution">
    <text evidence="7">The sequence shown here is derived from an EMBL/GenBank/DDBJ whole genome shotgun (WGS) entry which is preliminary data.</text>
</comment>
<dbReference type="InterPro" id="IPR006176">
    <property type="entry name" value="3-OHacyl-CoA_DH_NAD-bd"/>
</dbReference>
<evidence type="ECO:0000313" key="7">
    <source>
        <dbReference type="EMBL" id="OYO25338.1"/>
    </source>
</evidence>
<evidence type="ECO:0000256" key="4">
    <source>
        <dbReference type="PIRSR" id="PIRSR000105-1"/>
    </source>
</evidence>
<dbReference type="AlphaFoldDB" id="A0A255HBG1"/>
<keyword evidence="3" id="KW-0560">Oxidoreductase</keyword>
<dbReference type="PIRSF" id="PIRSF000105">
    <property type="entry name" value="HCDH"/>
    <property type="match status" value="1"/>
</dbReference>
<dbReference type="Proteomes" id="UP000216311">
    <property type="component" value="Unassembled WGS sequence"/>
</dbReference>
<dbReference type="Gene3D" id="1.10.1040.10">
    <property type="entry name" value="N-(1-d-carboxylethyl)-l-norvaline Dehydrogenase, domain 2"/>
    <property type="match status" value="1"/>
</dbReference>
<sequence>MMHRIQRVTVLGAGVLGAQIAYQAAYSGFEVTTWDLDNEALTRARKRFQTLAATYRDEVPGAADRGDASGTITLTSDLAEAVAHADLVIEAVPERLDIKQSTWARVGAHAPEHAILASNSSTLLPSAMAASTGRPERFLALHFANQIWLHNTAEVMGTPQTDPEVYASAVAFAREMGMVPIEIHKEQPGYVLNSLLVPFLTAAADLVVRGVAEPRAIDQTWKIGTGSPVGPFEILDIVGLTTPYNIARNDPRQAAWADYLKTNFIDRGRLGRDTGQGFYTYDSNQEK</sequence>
<evidence type="ECO:0000259" key="5">
    <source>
        <dbReference type="Pfam" id="PF00725"/>
    </source>
</evidence>
<dbReference type="PANTHER" id="PTHR48075:SF3">
    <property type="entry name" value="3-HYDROXYACYL-COA DEHYDROGENASE"/>
    <property type="match status" value="1"/>
</dbReference>
<name>A0A255HBG1_9ACTN</name>